<comment type="subcellular location">
    <subcellularLocation>
        <location evidence="1">Membrane</location>
        <topology evidence="1">Lipid-anchor</topology>
    </subcellularLocation>
</comment>
<dbReference type="GO" id="GO:0016020">
    <property type="term" value="C:membrane"/>
    <property type="evidence" value="ECO:0007669"/>
    <property type="project" value="UniProtKB-SubCell"/>
</dbReference>
<dbReference type="CDD" id="cd06257">
    <property type="entry name" value="DnaJ"/>
    <property type="match status" value="1"/>
</dbReference>
<evidence type="ECO:0000259" key="6">
    <source>
        <dbReference type="PROSITE" id="PS50076"/>
    </source>
</evidence>
<evidence type="ECO:0000256" key="1">
    <source>
        <dbReference type="ARBA" id="ARBA00004635"/>
    </source>
</evidence>
<dbReference type="Pfam" id="PF00226">
    <property type="entry name" value="DnaJ"/>
    <property type="match status" value="1"/>
</dbReference>
<dbReference type="InterPro" id="IPR051434">
    <property type="entry name" value="DnaJ_C_subfamily_member5"/>
</dbReference>
<dbReference type="SUPFAM" id="SSF46565">
    <property type="entry name" value="Chaperone J-domain"/>
    <property type="match status" value="1"/>
</dbReference>
<protein>
    <recommendedName>
        <fullName evidence="6">J domain-containing protein</fullName>
    </recommendedName>
</protein>
<dbReference type="SMART" id="SM00271">
    <property type="entry name" value="DnaJ"/>
    <property type="match status" value="1"/>
</dbReference>
<organism evidence="7 8">
    <name type="scientific">Nematostella vectensis</name>
    <name type="common">Starlet sea anemone</name>
    <dbReference type="NCBI Taxonomy" id="45351"/>
    <lineage>
        <taxon>Eukaryota</taxon>
        <taxon>Metazoa</taxon>
        <taxon>Cnidaria</taxon>
        <taxon>Anthozoa</taxon>
        <taxon>Hexacorallia</taxon>
        <taxon>Actiniaria</taxon>
        <taxon>Edwardsiidae</taxon>
        <taxon>Nematostella</taxon>
    </lineage>
</organism>
<feature type="non-terminal residue" evidence="7">
    <location>
        <position position="90"/>
    </location>
</feature>
<evidence type="ECO:0000256" key="2">
    <source>
        <dbReference type="ARBA" id="ARBA00023136"/>
    </source>
</evidence>
<dbReference type="OrthoDB" id="445556at2759"/>
<dbReference type="eggNOG" id="KOG0716">
    <property type="taxonomic scope" value="Eukaryota"/>
</dbReference>
<keyword evidence="4" id="KW-0143">Chaperone</keyword>
<evidence type="ECO:0000313" key="8">
    <source>
        <dbReference type="Proteomes" id="UP000001593"/>
    </source>
</evidence>
<sequence>GASLYEILGVEHDATPEEIKKAYRKMALKHHPDKNRDNPEATEKFKEINHAHSILSDPSKREIYDKYGNMGLYIAEQFGEEVSFTPLFSQ</sequence>
<feature type="non-terminal residue" evidence="7">
    <location>
        <position position="1"/>
    </location>
</feature>
<reference evidence="7 8" key="1">
    <citation type="journal article" date="2007" name="Science">
        <title>Sea anemone genome reveals ancestral eumetazoan gene repertoire and genomic organization.</title>
        <authorList>
            <person name="Putnam N.H."/>
            <person name="Srivastava M."/>
            <person name="Hellsten U."/>
            <person name="Dirks B."/>
            <person name="Chapman J."/>
            <person name="Salamov A."/>
            <person name="Terry A."/>
            <person name="Shapiro H."/>
            <person name="Lindquist E."/>
            <person name="Kapitonov V.V."/>
            <person name="Jurka J."/>
            <person name="Genikhovich G."/>
            <person name="Grigoriev I.V."/>
            <person name="Lucas S.M."/>
            <person name="Steele R.E."/>
            <person name="Finnerty J.R."/>
            <person name="Technau U."/>
            <person name="Martindale M.Q."/>
            <person name="Rokhsar D.S."/>
        </authorList>
    </citation>
    <scope>NUCLEOTIDE SEQUENCE [LARGE SCALE GENOMIC DNA]</scope>
    <source>
        <strain evidence="8">CH2 X CH6</strain>
    </source>
</reference>
<dbReference type="InterPro" id="IPR036869">
    <property type="entry name" value="J_dom_sf"/>
</dbReference>
<dbReference type="OMA" id="MFVDINE"/>
<dbReference type="AlphaFoldDB" id="A7SEM8"/>
<dbReference type="PROSITE" id="PS00636">
    <property type="entry name" value="DNAJ_1"/>
    <property type="match status" value="1"/>
</dbReference>
<evidence type="ECO:0000256" key="5">
    <source>
        <dbReference type="ARBA" id="ARBA00023288"/>
    </source>
</evidence>
<evidence type="ECO:0000313" key="7">
    <source>
        <dbReference type="EMBL" id="EDO37841.1"/>
    </source>
</evidence>
<dbReference type="GO" id="GO:0005737">
    <property type="term" value="C:cytoplasm"/>
    <property type="evidence" value="ECO:0007669"/>
    <property type="project" value="UniProtKB-ARBA"/>
</dbReference>
<dbReference type="KEGG" id="nve:5509364"/>
<evidence type="ECO:0000256" key="4">
    <source>
        <dbReference type="ARBA" id="ARBA00023186"/>
    </source>
</evidence>
<dbReference type="Proteomes" id="UP000001593">
    <property type="component" value="Unassembled WGS sequence"/>
</dbReference>
<dbReference type="STRING" id="45351.A7SEM8"/>
<gene>
    <name evidence="7" type="ORF">NEMVEDRAFT_v1g29324</name>
</gene>
<keyword evidence="5" id="KW-0449">Lipoprotein</keyword>
<dbReference type="InParanoid" id="A7SEM8"/>
<keyword evidence="8" id="KW-1185">Reference proteome</keyword>
<dbReference type="PhylomeDB" id="A7SEM8"/>
<dbReference type="PANTHER" id="PTHR44027">
    <property type="entry name" value="DNAJ HOMOLOG SUBFAMILY C MEMBER 5 HOMOLOG"/>
    <property type="match status" value="1"/>
</dbReference>
<dbReference type="PANTHER" id="PTHR44027:SF7">
    <property type="entry name" value="DNAJ HOMOLOG SUBFAMILY C MEMBER 5 HOMOLOG"/>
    <property type="match status" value="1"/>
</dbReference>
<keyword evidence="3" id="KW-0564">Palmitate</keyword>
<feature type="domain" description="J" evidence="6">
    <location>
        <begin position="3"/>
        <end position="68"/>
    </location>
</feature>
<dbReference type="PROSITE" id="PS50076">
    <property type="entry name" value="DNAJ_2"/>
    <property type="match status" value="1"/>
</dbReference>
<evidence type="ECO:0000256" key="3">
    <source>
        <dbReference type="ARBA" id="ARBA00023139"/>
    </source>
</evidence>
<proteinExistence type="predicted"/>
<dbReference type="HOGENOM" id="CLU_017633_18_0_1"/>
<dbReference type="InterPro" id="IPR018253">
    <property type="entry name" value="DnaJ_domain_CS"/>
</dbReference>
<dbReference type="EMBL" id="DS469638">
    <property type="protein sequence ID" value="EDO37841.1"/>
    <property type="molecule type" value="Genomic_DNA"/>
</dbReference>
<keyword evidence="2" id="KW-0472">Membrane</keyword>
<name>A7SEM8_NEMVE</name>
<accession>A7SEM8</accession>
<dbReference type="Gene3D" id="1.10.287.110">
    <property type="entry name" value="DnaJ domain"/>
    <property type="match status" value="1"/>
</dbReference>
<dbReference type="InterPro" id="IPR001623">
    <property type="entry name" value="DnaJ_domain"/>
</dbReference>
<dbReference type="PRINTS" id="PR00625">
    <property type="entry name" value="JDOMAIN"/>
</dbReference>